<dbReference type="AlphaFoldDB" id="A0A1F6GDL0"/>
<keyword evidence="6 12" id="KW-0698">rRNA processing</keyword>
<dbReference type="PANTHER" id="PTHR30027:SF3">
    <property type="entry name" value="16S RRNA (URACIL(1498)-N(3))-METHYLTRANSFERASE"/>
    <property type="match status" value="1"/>
</dbReference>
<evidence type="ECO:0000256" key="7">
    <source>
        <dbReference type="ARBA" id="ARBA00022603"/>
    </source>
</evidence>
<evidence type="ECO:0000313" key="16">
    <source>
        <dbReference type="Proteomes" id="UP000178449"/>
    </source>
</evidence>
<dbReference type="STRING" id="1817772.A2527_04665"/>
<dbReference type="Proteomes" id="UP000178449">
    <property type="component" value="Unassembled WGS sequence"/>
</dbReference>
<dbReference type="InterPro" id="IPR029026">
    <property type="entry name" value="tRNA_m1G_MTases_N"/>
</dbReference>
<dbReference type="SUPFAM" id="SSF75217">
    <property type="entry name" value="alpha/beta knot"/>
    <property type="match status" value="1"/>
</dbReference>
<dbReference type="InterPro" id="IPR029028">
    <property type="entry name" value="Alpha/beta_knot_MTases"/>
</dbReference>
<dbReference type="GO" id="GO:0070475">
    <property type="term" value="P:rRNA base methylation"/>
    <property type="evidence" value="ECO:0007669"/>
    <property type="project" value="TreeGrafter"/>
</dbReference>
<dbReference type="Pfam" id="PF04452">
    <property type="entry name" value="Methyltrans_RNA"/>
    <property type="match status" value="1"/>
</dbReference>
<comment type="catalytic activity">
    <reaction evidence="11 12">
        <text>uridine(1498) in 16S rRNA + S-adenosyl-L-methionine = N(3)-methyluridine(1498) in 16S rRNA + S-adenosyl-L-homocysteine + H(+)</text>
        <dbReference type="Rhea" id="RHEA:42920"/>
        <dbReference type="Rhea" id="RHEA-COMP:10283"/>
        <dbReference type="Rhea" id="RHEA-COMP:10284"/>
        <dbReference type="ChEBI" id="CHEBI:15378"/>
        <dbReference type="ChEBI" id="CHEBI:57856"/>
        <dbReference type="ChEBI" id="CHEBI:59789"/>
        <dbReference type="ChEBI" id="CHEBI:65315"/>
        <dbReference type="ChEBI" id="CHEBI:74502"/>
        <dbReference type="EC" id="2.1.1.193"/>
    </reaction>
</comment>
<dbReference type="InterPro" id="IPR046887">
    <property type="entry name" value="RsmE_PUA-like"/>
</dbReference>
<evidence type="ECO:0000256" key="10">
    <source>
        <dbReference type="ARBA" id="ARBA00025699"/>
    </source>
</evidence>
<sequence length="247" mass="27605">MKPPFGNPAMGYFISEETLFLGQTFTLSGEEAQHLLGARRIRLGEKIEIQDPKEQRFLCEILELGRKSLELKTLIQLTPPAEPAFSIHLWQAMVKEKAADYILQKATELGAYELVFFQSQYAARLPEPREEAHKVERWQKIALEACKQSGRVRPPFIRLERQAPWETLGQGPSLMLHPGGNFDLTQPAWGKEANSLNLLIGPEGGFSEEEAQTYGGPRLHLGPRILRADTAALAALTLLGHHFGDLG</sequence>
<comment type="function">
    <text evidence="10 12">Specifically methylates the N3 position of the uracil ring of uridine 1498 (m3U1498) in 16S rRNA. Acts on the fully assembled 30S ribosomal subunit.</text>
</comment>
<dbReference type="Gene3D" id="3.40.1280.10">
    <property type="match status" value="1"/>
</dbReference>
<evidence type="ECO:0000256" key="5">
    <source>
        <dbReference type="ARBA" id="ARBA00022490"/>
    </source>
</evidence>
<feature type="domain" description="Ribosomal RNA small subunit methyltransferase E PUA-like" evidence="14">
    <location>
        <begin position="27"/>
        <end position="73"/>
    </location>
</feature>
<organism evidence="15 16">
    <name type="scientific">Candidatus Lambdaproteobacteria bacterium RIFOXYD2_FULL_50_16</name>
    <dbReference type="NCBI Taxonomy" id="1817772"/>
    <lineage>
        <taxon>Bacteria</taxon>
        <taxon>Pseudomonadati</taxon>
        <taxon>Pseudomonadota</taxon>
        <taxon>Candidatus Lambdaproteobacteria</taxon>
    </lineage>
</organism>
<dbReference type="CDD" id="cd18084">
    <property type="entry name" value="RsmE-like"/>
    <property type="match status" value="1"/>
</dbReference>
<name>A0A1F6GDL0_9PROT</name>
<comment type="similarity">
    <text evidence="2 12">Belongs to the RNA methyltransferase RsmE family.</text>
</comment>
<comment type="caution">
    <text evidence="15">The sequence shown here is derived from an EMBL/GenBank/DDBJ whole genome shotgun (WGS) entry which is preliminary data.</text>
</comment>
<dbReference type="GO" id="GO:0070042">
    <property type="term" value="F:rRNA (uridine-N3-)-methyltransferase activity"/>
    <property type="evidence" value="ECO:0007669"/>
    <property type="project" value="TreeGrafter"/>
</dbReference>
<dbReference type="SUPFAM" id="SSF88697">
    <property type="entry name" value="PUA domain-like"/>
    <property type="match status" value="1"/>
</dbReference>
<dbReference type="InterPro" id="IPR006700">
    <property type="entry name" value="RsmE"/>
</dbReference>
<keyword evidence="7 12" id="KW-0489">Methyltransferase</keyword>
<feature type="domain" description="Ribosomal RNA small subunit methyltransferase E methyltransferase" evidence="13">
    <location>
        <begin position="84"/>
        <end position="239"/>
    </location>
</feature>
<dbReference type="Pfam" id="PF20260">
    <property type="entry name" value="PUA_4"/>
    <property type="match status" value="1"/>
</dbReference>
<keyword evidence="8 12" id="KW-0808">Transferase</keyword>
<dbReference type="PIRSF" id="PIRSF015601">
    <property type="entry name" value="MTase_slr0722"/>
    <property type="match status" value="1"/>
</dbReference>
<evidence type="ECO:0000256" key="2">
    <source>
        <dbReference type="ARBA" id="ARBA00005528"/>
    </source>
</evidence>
<dbReference type="InterPro" id="IPR046886">
    <property type="entry name" value="RsmE_MTase_dom"/>
</dbReference>
<evidence type="ECO:0000313" key="15">
    <source>
        <dbReference type="EMBL" id="OGG96195.1"/>
    </source>
</evidence>
<evidence type="ECO:0000256" key="1">
    <source>
        <dbReference type="ARBA" id="ARBA00004496"/>
    </source>
</evidence>
<proteinExistence type="inferred from homology"/>
<reference evidence="15 16" key="1">
    <citation type="journal article" date="2016" name="Nat. Commun.">
        <title>Thousands of microbial genomes shed light on interconnected biogeochemical processes in an aquifer system.</title>
        <authorList>
            <person name="Anantharaman K."/>
            <person name="Brown C.T."/>
            <person name="Hug L.A."/>
            <person name="Sharon I."/>
            <person name="Castelle C.J."/>
            <person name="Probst A.J."/>
            <person name="Thomas B.C."/>
            <person name="Singh A."/>
            <person name="Wilkins M.J."/>
            <person name="Karaoz U."/>
            <person name="Brodie E.L."/>
            <person name="Williams K.H."/>
            <person name="Hubbard S.S."/>
            <person name="Banfield J.F."/>
        </authorList>
    </citation>
    <scope>NUCLEOTIDE SEQUENCE [LARGE SCALE GENOMIC DNA]</scope>
</reference>
<keyword evidence="9 12" id="KW-0949">S-adenosyl-L-methionine</keyword>
<protein>
    <recommendedName>
        <fullName evidence="4 12">Ribosomal RNA small subunit methyltransferase E</fullName>
        <ecNumber evidence="3 12">2.1.1.193</ecNumber>
    </recommendedName>
</protein>
<dbReference type="InterPro" id="IPR015947">
    <property type="entry name" value="PUA-like_sf"/>
</dbReference>
<dbReference type="PANTHER" id="PTHR30027">
    <property type="entry name" value="RIBOSOMAL RNA SMALL SUBUNIT METHYLTRANSFERASE E"/>
    <property type="match status" value="1"/>
</dbReference>
<evidence type="ECO:0000256" key="8">
    <source>
        <dbReference type="ARBA" id="ARBA00022679"/>
    </source>
</evidence>
<accession>A0A1F6GDL0</accession>
<dbReference type="GO" id="GO:0005737">
    <property type="term" value="C:cytoplasm"/>
    <property type="evidence" value="ECO:0007669"/>
    <property type="project" value="UniProtKB-SubCell"/>
</dbReference>
<evidence type="ECO:0000256" key="11">
    <source>
        <dbReference type="ARBA" id="ARBA00047944"/>
    </source>
</evidence>
<evidence type="ECO:0000256" key="4">
    <source>
        <dbReference type="ARBA" id="ARBA00013673"/>
    </source>
</evidence>
<evidence type="ECO:0000256" key="6">
    <source>
        <dbReference type="ARBA" id="ARBA00022552"/>
    </source>
</evidence>
<dbReference type="EMBL" id="MFNE01000018">
    <property type="protein sequence ID" value="OGG96195.1"/>
    <property type="molecule type" value="Genomic_DNA"/>
</dbReference>
<dbReference type="EC" id="2.1.1.193" evidence="3 12"/>
<evidence type="ECO:0000259" key="13">
    <source>
        <dbReference type="Pfam" id="PF04452"/>
    </source>
</evidence>
<dbReference type="NCBIfam" id="TIGR00046">
    <property type="entry name" value="RsmE family RNA methyltransferase"/>
    <property type="match status" value="1"/>
</dbReference>
<comment type="subcellular location">
    <subcellularLocation>
        <location evidence="1 12">Cytoplasm</location>
    </subcellularLocation>
</comment>
<evidence type="ECO:0000256" key="12">
    <source>
        <dbReference type="PIRNR" id="PIRNR015601"/>
    </source>
</evidence>
<evidence type="ECO:0000256" key="3">
    <source>
        <dbReference type="ARBA" id="ARBA00012328"/>
    </source>
</evidence>
<evidence type="ECO:0000256" key="9">
    <source>
        <dbReference type="ARBA" id="ARBA00022691"/>
    </source>
</evidence>
<evidence type="ECO:0000259" key="14">
    <source>
        <dbReference type="Pfam" id="PF20260"/>
    </source>
</evidence>
<keyword evidence="5 12" id="KW-0963">Cytoplasm</keyword>
<gene>
    <name evidence="15" type="ORF">A2527_04665</name>
</gene>